<sequence>MTSELETVQEIGRWFFDDYVPLWNELARDTTGDPAALLQYWSPPLHFIIEDPDTRRTVNDWATTEEDILAVLREQHRPLRAAAYVDTTVLDRHIVAYTPSAAGIDALWSRRNATVEIERLLVHFEVRRRHDGRWRVTSIVAQATSEQTIDAARAAGFTEPN</sequence>
<organism evidence="2 3">
    <name type="scientific">Nocardia vulneris</name>
    <dbReference type="NCBI Taxonomy" id="1141657"/>
    <lineage>
        <taxon>Bacteria</taxon>
        <taxon>Bacillati</taxon>
        <taxon>Actinomycetota</taxon>
        <taxon>Actinomycetes</taxon>
        <taxon>Mycobacteriales</taxon>
        <taxon>Nocardiaceae</taxon>
        <taxon>Nocardia</taxon>
    </lineage>
</organism>
<dbReference type="EMBL" id="JNFP01000035">
    <property type="protein sequence ID" value="KIA62195.1"/>
    <property type="molecule type" value="Genomic_DNA"/>
</dbReference>
<accession>A0ABR4ZA44</accession>
<dbReference type="Pfam" id="PF20795">
    <property type="entry name" value="DUF6841"/>
    <property type="match status" value="1"/>
</dbReference>
<proteinExistence type="predicted"/>
<dbReference type="Proteomes" id="UP000031364">
    <property type="component" value="Unassembled WGS sequence"/>
</dbReference>
<dbReference type="RefSeq" id="WP_043676020.1">
    <property type="nucleotide sequence ID" value="NZ_BDCI01000035.1"/>
</dbReference>
<evidence type="ECO:0000313" key="2">
    <source>
        <dbReference type="EMBL" id="KIA62195.1"/>
    </source>
</evidence>
<comment type="caution">
    <text evidence="2">The sequence shown here is derived from an EMBL/GenBank/DDBJ whole genome shotgun (WGS) entry which is preliminary data.</text>
</comment>
<gene>
    <name evidence="2" type="ORF">FG87_26790</name>
</gene>
<keyword evidence="3" id="KW-1185">Reference proteome</keyword>
<evidence type="ECO:0000313" key="3">
    <source>
        <dbReference type="Proteomes" id="UP000031364"/>
    </source>
</evidence>
<feature type="domain" description="DUF6841" evidence="1">
    <location>
        <begin position="9"/>
        <end position="144"/>
    </location>
</feature>
<protein>
    <recommendedName>
        <fullName evidence="1">DUF6841 domain-containing protein</fullName>
    </recommendedName>
</protein>
<dbReference type="InterPro" id="IPR049219">
    <property type="entry name" value="DUF6841"/>
</dbReference>
<evidence type="ECO:0000259" key="1">
    <source>
        <dbReference type="Pfam" id="PF20795"/>
    </source>
</evidence>
<reference evidence="2 3" key="1">
    <citation type="journal article" date="2014" name="Int. J. Syst. Evol. Microbiol.">
        <title>Nocardia vulneris sp. nov., isolated from wounds of human patients in North America.</title>
        <authorList>
            <person name="Lasker B.A."/>
            <person name="Bell M."/>
            <person name="Klenk H.P."/>
            <person name="Sproer C."/>
            <person name="Schumann C."/>
            <person name="Schumann P."/>
            <person name="Brown J.M."/>
        </authorList>
    </citation>
    <scope>NUCLEOTIDE SEQUENCE [LARGE SCALE GENOMIC DNA]</scope>
    <source>
        <strain evidence="2 3">W9851</strain>
    </source>
</reference>
<name>A0ABR4ZA44_9NOCA</name>